<feature type="region of interest" description="Disordered" evidence="1">
    <location>
        <begin position="1"/>
        <end position="65"/>
    </location>
</feature>
<reference evidence="2" key="2">
    <citation type="submission" date="2015-06" db="UniProtKB">
        <authorList>
            <consortium name="EnsemblMetazoa"/>
        </authorList>
    </citation>
    <scope>IDENTIFICATION</scope>
</reference>
<dbReference type="HOGENOM" id="CLU_1186185_0_0_1"/>
<feature type="compositionally biased region" description="Low complexity" evidence="1">
    <location>
        <begin position="173"/>
        <end position="192"/>
    </location>
</feature>
<dbReference type="EMBL" id="CAQQ02054965">
    <property type="status" value="NOT_ANNOTATED_CDS"/>
    <property type="molecule type" value="Genomic_DNA"/>
</dbReference>
<dbReference type="EnsemblMetazoa" id="MESCA005831-RA">
    <property type="protein sequence ID" value="MESCA005831-PA"/>
    <property type="gene ID" value="MESCA005831"/>
</dbReference>
<organism evidence="2 3">
    <name type="scientific">Megaselia scalaris</name>
    <name type="common">Humpbacked fly</name>
    <name type="synonym">Phora scalaris</name>
    <dbReference type="NCBI Taxonomy" id="36166"/>
    <lineage>
        <taxon>Eukaryota</taxon>
        <taxon>Metazoa</taxon>
        <taxon>Ecdysozoa</taxon>
        <taxon>Arthropoda</taxon>
        <taxon>Hexapoda</taxon>
        <taxon>Insecta</taxon>
        <taxon>Pterygota</taxon>
        <taxon>Neoptera</taxon>
        <taxon>Endopterygota</taxon>
        <taxon>Diptera</taxon>
        <taxon>Brachycera</taxon>
        <taxon>Muscomorpha</taxon>
        <taxon>Platypezoidea</taxon>
        <taxon>Phoridae</taxon>
        <taxon>Megaseliini</taxon>
        <taxon>Megaselia</taxon>
    </lineage>
</organism>
<name>T1GQC7_MEGSC</name>
<dbReference type="AlphaFoldDB" id="T1GQC7"/>
<proteinExistence type="predicted"/>
<evidence type="ECO:0000313" key="2">
    <source>
        <dbReference type="EnsemblMetazoa" id="MESCA005831-PA"/>
    </source>
</evidence>
<accession>T1GQC7</accession>
<dbReference type="STRING" id="36166.T1GQC7"/>
<feature type="compositionally biased region" description="Acidic residues" evidence="1">
    <location>
        <begin position="8"/>
        <end position="32"/>
    </location>
</feature>
<evidence type="ECO:0000256" key="1">
    <source>
        <dbReference type="SAM" id="MobiDB-lite"/>
    </source>
</evidence>
<sequence>MAGSEILDVGEEDDKILSGDEDDTDDEIDTVDGETLMDSGNGGNGDTIVDYSSDQRPQQQQHNSHQLLNSVDHERQQRGITHCHHEGANETYTMRPYSGAKGELVMKDNGSGNNDAYLIPMLHVRRDLHDHSHRVPNFLESLSSRKRPMGIDGEPIVQQHPMDLNMKRASGYSTQTPVTHTQTATTTTSTVPSGSNSMSPKPSTSTNLSERQSPQPPPPAPRRKGFSIEDIMRR</sequence>
<evidence type="ECO:0000313" key="3">
    <source>
        <dbReference type="Proteomes" id="UP000015102"/>
    </source>
</evidence>
<feature type="region of interest" description="Disordered" evidence="1">
    <location>
        <begin position="172"/>
        <end position="234"/>
    </location>
</feature>
<protein>
    <submittedName>
        <fullName evidence="2">Uncharacterized protein</fullName>
    </submittedName>
</protein>
<keyword evidence="3" id="KW-1185">Reference proteome</keyword>
<reference evidence="3" key="1">
    <citation type="submission" date="2013-02" db="EMBL/GenBank/DDBJ databases">
        <authorList>
            <person name="Hughes D."/>
        </authorList>
    </citation>
    <scope>NUCLEOTIDE SEQUENCE</scope>
    <source>
        <strain>Durham</strain>
        <strain evidence="3">NC isolate 2 -- Noor lab</strain>
    </source>
</reference>
<dbReference type="Proteomes" id="UP000015102">
    <property type="component" value="Unassembled WGS sequence"/>
</dbReference>
<feature type="compositionally biased region" description="Polar residues" evidence="1">
    <location>
        <begin position="193"/>
        <end position="213"/>
    </location>
</feature>